<gene>
    <name evidence="2" type="ORF">GCM10011316_08440</name>
</gene>
<sequence length="249" mass="26467">MAFGVPELDRLFADGSLRLASLHEVVGMQSRDSGAVSGFVMALLKRIANLRPGPVLWVAAPDATREAGVVHGPGLVRFGLDAQRVMAVFPHRLEEALWVLEEGASCPALAAVWGDIQGRHRALDLTATRRLLLRAQASGVPVLLARHGTVDEPTAALTRFCIAPKPSLPPGLLAHGPHDGLGRAGWQVDVTRNRDGRPGQADVEWDHATGQFVAPARSIALVSRPAGGPDPAAAERRRPAHAWPQGTGR</sequence>
<organism evidence="2 3">
    <name type="scientific">Roseibium aquae</name>
    <dbReference type="NCBI Taxonomy" id="1323746"/>
    <lineage>
        <taxon>Bacteria</taxon>
        <taxon>Pseudomonadati</taxon>
        <taxon>Pseudomonadota</taxon>
        <taxon>Alphaproteobacteria</taxon>
        <taxon>Hyphomicrobiales</taxon>
        <taxon>Stappiaceae</taxon>
        <taxon>Roseibium</taxon>
    </lineage>
</organism>
<reference evidence="2" key="2">
    <citation type="submission" date="2020-09" db="EMBL/GenBank/DDBJ databases">
        <authorList>
            <person name="Sun Q."/>
            <person name="Zhou Y."/>
        </authorList>
    </citation>
    <scope>NUCLEOTIDE SEQUENCE</scope>
    <source>
        <strain evidence="2">CGMCC 1.12426</strain>
    </source>
</reference>
<name>A0A916TD04_9HYPH</name>
<dbReference type="InterPro" id="IPR017026">
    <property type="entry name" value="ImuA"/>
</dbReference>
<evidence type="ECO:0000313" key="2">
    <source>
        <dbReference type="EMBL" id="GGB38713.1"/>
    </source>
</evidence>
<dbReference type="AlphaFoldDB" id="A0A916TD04"/>
<dbReference type="Proteomes" id="UP000605148">
    <property type="component" value="Unassembled WGS sequence"/>
</dbReference>
<reference evidence="2" key="1">
    <citation type="journal article" date="2014" name="Int. J. Syst. Evol. Microbiol.">
        <title>Complete genome sequence of Corynebacterium casei LMG S-19264T (=DSM 44701T), isolated from a smear-ripened cheese.</title>
        <authorList>
            <consortium name="US DOE Joint Genome Institute (JGI-PGF)"/>
            <person name="Walter F."/>
            <person name="Albersmeier A."/>
            <person name="Kalinowski J."/>
            <person name="Ruckert C."/>
        </authorList>
    </citation>
    <scope>NUCLEOTIDE SEQUENCE</scope>
    <source>
        <strain evidence="2">CGMCC 1.12426</strain>
    </source>
</reference>
<protein>
    <recommendedName>
        <fullName evidence="4">Protein ImuA</fullName>
    </recommendedName>
</protein>
<keyword evidence="3" id="KW-1185">Reference proteome</keyword>
<dbReference type="PIRSF" id="PIRSF034285">
    <property type="entry name" value="UCP034285"/>
    <property type="match status" value="1"/>
</dbReference>
<evidence type="ECO:0008006" key="4">
    <source>
        <dbReference type="Google" id="ProtNLM"/>
    </source>
</evidence>
<dbReference type="EMBL" id="BMFA01000002">
    <property type="protein sequence ID" value="GGB38713.1"/>
    <property type="molecule type" value="Genomic_DNA"/>
</dbReference>
<proteinExistence type="predicted"/>
<evidence type="ECO:0000256" key="1">
    <source>
        <dbReference type="SAM" id="MobiDB-lite"/>
    </source>
</evidence>
<dbReference type="Gene3D" id="3.40.50.300">
    <property type="entry name" value="P-loop containing nucleotide triphosphate hydrolases"/>
    <property type="match status" value="1"/>
</dbReference>
<dbReference type="SUPFAM" id="SSF52540">
    <property type="entry name" value="P-loop containing nucleoside triphosphate hydrolases"/>
    <property type="match status" value="1"/>
</dbReference>
<comment type="caution">
    <text evidence="2">The sequence shown here is derived from an EMBL/GenBank/DDBJ whole genome shotgun (WGS) entry which is preliminary data.</text>
</comment>
<evidence type="ECO:0000313" key="3">
    <source>
        <dbReference type="Proteomes" id="UP000605148"/>
    </source>
</evidence>
<dbReference type="InterPro" id="IPR027417">
    <property type="entry name" value="P-loop_NTPase"/>
</dbReference>
<feature type="region of interest" description="Disordered" evidence="1">
    <location>
        <begin position="221"/>
        <end position="249"/>
    </location>
</feature>
<accession>A0A916TD04</accession>